<dbReference type="RefSeq" id="WP_092798944.1">
    <property type="nucleotide sequence ID" value="NZ_FMUH01000001.1"/>
</dbReference>
<dbReference type="Proteomes" id="UP000198981">
    <property type="component" value="Unassembled WGS sequence"/>
</dbReference>
<evidence type="ECO:0000313" key="2">
    <source>
        <dbReference type="Proteomes" id="UP000198981"/>
    </source>
</evidence>
<accession>A0A1G4X9T3</accession>
<evidence type="ECO:0000313" key="1">
    <source>
        <dbReference type="EMBL" id="SCX37983.1"/>
    </source>
</evidence>
<dbReference type="EMBL" id="FMUH01000001">
    <property type="protein sequence ID" value="SCX37983.1"/>
    <property type="molecule type" value="Genomic_DNA"/>
</dbReference>
<sequence length="80" mass="9194">MSDQMALFGRDPSPVLIEVGRRTAWLRGKGLLRALDDAGIPRMRCPIRKQWCCPTNRVDDLLAILEHRNRRLVEVVAVDR</sequence>
<proteinExistence type="predicted"/>
<organism evidence="1 2">
    <name type="scientific">Klenkia marina</name>
    <dbReference type="NCBI Taxonomy" id="1960309"/>
    <lineage>
        <taxon>Bacteria</taxon>
        <taxon>Bacillati</taxon>
        <taxon>Actinomycetota</taxon>
        <taxon>Actinomycetes</taxon>
        <taxon>Geodermatophilales</taxon>
        <taxon>Geodermatophilaceae</taxon>
        <taxon>Klenkia</taxon>
    </lineage>
</organism>
<protein>
    <submittedName>
        <fullName evidence="1">Uncharacterized protein</fullName>
    </submittedName>
</protein>
<gene>
    <name evidence="1" type="ORF">SAMN03159343_0258</name>
</gene>
<dbReference type="STRING" id="1960309.SAMN03159343_0258"/>
<dbReference type="OrthoDB" id="5198109at2"/>
<reference evidence="2" key="1">
    <citation type="submission" date="2016-10" db="EMBL/GenBank/DDBJ databases">
        <authorList>
            <person name="Varghese N."/>
            <person name="Submissions S."/>
        </authorList>
    </citation>
    <scope>NUCLEOTIDE SEQUENCE [LARGE SCALE GENOMIC DNA]</scope>
    <source>
        <strain evidence="2">DSM 45722</strain>
    </source>
</reference>
<name>A0A1G4X9T3_9ACTN</name>
<dbReference type="AlphaFoldDB" id="A0A1G4X9T3"/>
<keyword evidence="2" id="KW-1185">Reference proteome</keyword>